<dbReference type="AlphaFoldDB" id="A0A2K1PCQ5"/>
<dbReference type="Pfam" id="PF00534">
    <property type="entry name" value="Glycos_transf_1"/>
    <property type="match status" value="1"/>
</dbReference>
<dbReference type="Pfam" id="PF13439">
    <property type="entry name" value="Glyco_transf_4"/>
    <property type="match status" value="1"/>
</dbReference>
<dbReference type="Gene3D" id="3.40.50.2000">
    <property type="entry name" value="Glycogen Phosphorylase B"/>
    <property type="match status" value="2"/>
</dbReference>
<dbReference type="EMBL" id="AZRM01000023">
    <property type="protein sequence ID" value="PNS00562.1"/>
    <property type="molecule type" value="Genomic_DNA"/>
</dbReference>
<dbReference type="RefSeq" id="WP_103078723.1">
    <property type="nucleotide sequence ID" value="NZ_AZRM01000023.1"/>
</dbReference>
<dbReference type="PANTHER" id="PTHR45947">
    <property type="entry name" value="SULFOQUINOVOSYL TRANSFERASE SQD2"/>
    <property type="match status" value="1"/>
</dbReference>
<accession>A0A2K1PCQ5</accession>
<dbReference type="InterPro" id="IPR001296">
    <property type="entry name" value="Glyco_trans_1"/>
</dbReference>
<evidence type="ECO:0000313" key="3">
    <source>
        <dbReference type="EMBL" id="PNS00562.1"/>
    </source>
</evidence>
<dbReference type="OrthoDB" id="9811902at2"/>
<organism evidence="3 4">
    <name type="scientific">Petrotoga miotherma DSM 10691</name>
    <dbReference type="NCBI Taxonomy" id="1434326"/>
    <lineage>
        <taxon>Bacteria</taxon>
        <taxon>Thermotogati</taxon>
        <taxon>Thermotogota</taxon>
        <taxon>Thermotogae</taxon>
        <taxon>Petrotogales</taxon>
        <taxon>Petrotogaceae</taxon>
        <taxon>Petrotoga</taxon>
    </lineage>
</organism>
<dbReference type="PANTHER" id="PTHR45947:SF3">
    <property type="entry name" value="SULFOQUINOVOSYL TRANSFERASE SQD2"/>
    <property type="match status" value="1"/>
</dbReference>
<dbReference type="InterPro" id="IPR028098">
    <property type="entry name" value="Glyco_trans_4-like_N"/>
</dbReference>
<feature type="domain" description="Glycosyltransferase subfamily 4-like N-terminal" evidence="2">
    <location>
        <begin position="21"/>
        <end position="208"/>
    </location>
</feature>
<dbReference type="GO" id="GO:0016758">
    <property type="term" value="F:hexosyltransferase activity"/>
    <property type="evidence" value="ECO:0007669"/>
    <property type="project" value="TreeGrafter"/>
</dbReference>
<gene>
    <name evidence="3" type="ORF">X928_04950</name>
</gene>
<comment type="caution">
    <text evidence="3">The sequence shown here is derived from an EMBL/GenBank/DDBJ whole genome shotgun (WGS) entry which is preliminary data.</text>
</comment>
<evidence type="ECO:0000259" key="2">
    <source>
        <dbReference type="Pfam" id="PF13439"/>
    </source>
</evidence>
<keyword evidence="3" id="KW-0808">Transferase</keyword>
<dbReference type="InterPro" id="IPR050194">
    <property type="entry name" value="Glycosyltransferase_grp1"/>
</dbReference>
<sequence>MNILLINNYFPPEIGAASHLYYYLAKELQKRGHDVYYLTGIPRYNVDKETYEEYKKRGKVFIENEEGIKLIRVKLPYIERHKFIRRGIEHFEIAYKMFHYTKSIFKGLRIDVSLVYSPPLTLYWTAKKLRVKGHIPFILNVQDLFPQEAIDSNIIKNSFIIKFFKNMEFRAYETADLITVSSQKNKEFVEEVCKETKKVVIVEHWIDENEITPGPKENAFSNKFNFHNKFVVSFAGTLGKLQDIRIILNSAKLLEDYKEIVFLIVGDGIKKEESEKIAEKMKLKNVIFVPLQPKNIYPQILNSSDISLATLEKEVETPTIPSKILSIMSAGIPIIASMNLNGDAPKLIEKANAGYAVPAGDYKSMSKKILLLFKNKELKEELGKNGRKYIEEHLSVKTAADKYEKLFQEVIKTRKLRHF</sequence>
<name>A0A2K1PCQ5_9BACT</name>
<dbReference type="CDD" id="cd03794">
    <property type="entry name" value="GT4_WbuB-like"/>
    <property type="match status" value="1"/>
</dbReference>
<protein>
    <submittedName>
        <fullName evidence="3">Glycosyl transferase family 1</fullName>
    </submittedName>
</protein>
<keyword evidence="4" id="KW-1185">Reference proteome</keyword>
<dbReference type="SUPFAM" id="SSF53756">
    <property type="entry name" value="UDP-Glycosyltransferase/glycogen phosphorylase"/>
    <property type="match status" value="1"/>
</dbReference>
<dbReference type="Proteomes" id="UP000236199">
    <property type="component" value="Unassembled WGS sequence"/>
</dbReference>
<feature type="domain" description="Glycosyl transferase family 1" evidence="1">
    <location>
        <begin position="221"/>
        <end position="388"/>
    </location>
</feature>
<evidence type="ECO:0000313" key="4">
    <source>
        <dbReference type="Proteomes" id="UP000236199"/>
    </source>
</evidence>
<evidence type="ECO:0000259" key="1">
    <source>
        <dbReference type="Pfam" id="PF00534"/>
    </source>
</evidence>
<proteinExistence type="predicted"/>
<reference evidence="3 4" key="1">
    <citation type="submission" date="2013-12" db="EMBL/GenBank/DDBJ databases">
        <title>Comparative genomics of Petrotoga isolates.</title>
        <authorList>
            <person name="Nesbo C.L."/>
            <person name="Charchuk R."/>
            <person name="Chow K."/>
        </authorList>
    </citation>
    <scope>NUCLEOTIDE SEQUENCE [LARGE SCALE GENOMIC DNA]</scope>
    <source>
        <strain evidence="3 4">DSM 10691</strain>
    </source>
</reference>